<dbReference type="HOGENOM" id="CLU_2172685_0_0_1"/>
<evidence type="ECO:0000313" key="2">
    <source>
        <dbReference type="Proteomes" id="UP000054279"/>
    </source>
</evidence>
<accession>A0A0C9U399</accession>
<evidence type="ECO:0000313" key="1">
    <source>
        <dbReference type="EMBL" id="KIJ28684.1"/>
    </source>
</evidence>
<name>A0A0C9U399_SPHS4</name>
<dbReference type="AlphaFoldDB" id="A0A0C9U399"/>
<protein>
    <submittedName>
        <fullName evidence="1">Uncharacterized protein</fullName>
    </submittedName>
</protein>
<organism evidence="1 2">
    <name type="scientific">Sphaerobolus stellatus (strain SS14)</name>
    <dbReference type="NCBI Taxonomy" id="990650"/>
    <lineage>
        <taxon>Eukaryota</taxon>
        <taxon>Fungi</taxon>
        <taxon>Dikarya</taxon>
        <taxon>Basidiomycota</taxon>
        <taxon>Agaricomycotina</taxon>
        <taxon>Agaricomycetes</taxon>
        <taxon>Phallomycetidae</taxon>
        <taxon>Geastrales</taxon>
        <taxon>Sphaerobolaceae</taxon>
        <taxon>Sphaerobolus</taxon>
    </lineage>
</organism>
<keyword evidence="2" id="KW-1185">Reference proteome</keyword>
<reference evidence="1 2" key="1">
    <citation type="submission" date="2014-06" db="EMBL/GenBank/DDBJ databases">
        <title>Evolutionary Origins and Diversification of the Mycorrhizal Mutualists.</title>
        <authorList>
            <consortium name="DOE Joint Genome Institute"/>
            <consortium name="Mycorrhizal Genomics Consortium"/>
            <person name="Kohler A."/>
            <person name="Kuo A."/>
            <person name="Nagy L.G."/>
            <person name="Floudas D."/>
            <person name="Copeland A."/>
            <person name="Barry K.W."/>
            <person name="Cichocki N."/>
            <person name="Veneault-Fourrey C."/>
            <person name="LaButti K."/>
            <person name="Lindquist E.A."/>
            <person name="Lipzen A."/>
            <person name="Lundell T."/>
            <person name="Morin E."/>
            <person name="Murat C."/>
            <person name="Riley R."/>
            <person name="Ohm R."/>
            <person name="Sun H."/>
            <person name="Tunlid A."/>
            <person name="Henrissat B."/>
            <person name="Grigoriev I.V."/>
            <person name="Hibbett D.S."/>
            <person name="Martin F."/>
        </authorList>
    </citation>
    <scope>NUCLEOTIDE SEQUENCE [LARGE SCALE GENOMIC DNA]</scope>
    <source>
        <strain evidence="1 2">SS14</strain>
    </source>
</reference>
<sequence length="110" mass="12773">METEKFLEVYFFGDAISRRSYVATFAFLLYESHANIEPVFKVAYIWKQKWTFGKVAFILVSSSIPQVQMKFCDRLFEWNTSAYVDQNLILGLADDYPASYTDISGNAKLR</sequence>
<dbReference type="Proteomes" id="UP000054279">
    <property type="component" value="Unassembled WGS sequence"/>
</dbReference>
<dbReference type="EMBL" id="KN837300">
    <property type="protein sequence ID" value="KIJ28684.1"/>
    <property type="molecule type" value="Genomic_DNA"/>
</dbReference>
<proteinExistence type="predicted"/>
<gene>
    <name evidence="1" type="ORF">M422DRAFT_54498</name>
</gene>